<accession>A0ABM0JRR0</accession>
<feature type="chain" id="PRO_5045510313" evidence="3">
    <location>
        <begin position="16"/>
        <end position="350"/>
    </location>
</feature>
<protein>
    <submittedName>
        <fullName evidence="7">Probable spore coat protein DDB_G0283555</fullName>
    </submittedName>
</protein>
<dbReference type="Proteomes" id="UP000694888">
    <property type="component" value="Unplaced"/>
</dbReference>
<name>A0ABM0JRR0_APLCA</name>
<evidence type="ECO:0000256" key="1">
    <source>
        <dbReference type="ARBA" id="ARBA00022690"/>
    </source>
</evidence>
<feature type="domain" description="Antistasin-like" evidence="4">
    <location>
        <begin position="107"/>
        <end position="135"/>
    </location>
</feature>
<evidence type="ECO:0000256" key="3">
    <source>
        <dbReference type="SAM" id="SignalP"/>
    </source>
</evidence>
<dbReference type="InterPro" id="IPR004094">
    <property type="entry name" value="Antistasin-like"/>
</dbReference>
<evidence type="ECO:0000259" key="5">
    <source>
        <dbReference type="PROSITE" id="PS51390"/>
    </source>
</evidence>
<organism evidence="6 7">
    <name type="scientific">Aplysia californica</name>
    <name type="common">California sea hare</name>
    <dbReference type="NCBI Taxonomy" id="6500"/>
    <lineage>
        <taxon>Eukaryota</taxon>
        <taxon>Metazoa</taxon>
        <taxon>Spiralia</taxon>
        <taxon>Lophotrochozoa</taxon>
        <taxon>Mollusca</taxon>
        <taxon>Gastropoda</taxon>
        <taxon>Heterobranchia</taxon>
        <taxon>Euthyneura</taxon>
        <taxon>Tectipleura</taxon>
        <taxon>Aplysiida</taxon>
        <taxon>Aplysioidea</taxon>
        <taxon>Aplysiidae</taxon>
        <taxon>Aplysia</taxon>
    </lineage>
</organism>
<evidence type="ECO:0000313" key="7">
    <source>
        <dbReference type="RefSeq" id="XP_005100038.1"/>
    </source>
</evidence>
<feature type="domain" description="WAP" evidence="5">
    <location>
        <begin position="20"/>
        <end position="68"/>
    </location>
</feature>
<evidence type="ECO:0000259" key="4">
    <source>
        <dbReference type="PROSITE" id="PS51252"/>
    </source>
</evidence>
<proteinExistence type="predicted"/>
<dbReference type="PROSITE" id="PS51252">
    <property type="entry name" value="ANTISTASIN"/>
    <property type="match status" value="1"/>
</dbReference>
<feature type="signal peptide" evidence="3">
    <location>
        <begin position="1"/>
        <end position="15"/>
    </location>
</feature>
<gene>
    <name evidence="7" type="primary">LOC101862352</name>
</gene>
<keyword evidence="2" id="KW-0722">Serine protease inhibitor</keyword>
<keyword evidence="3" id="KW-0732">Signal</keyword>
<evidence type="ECO:0000313" key="6">
    <source>
        <dbReference type="Proteomes" id="UP000694888"/>
    </source>
</evidence>
<keyword evidence="1" id="KW-0646">Protease inhibitor</keyword>
<dbReference type="RefSeq" id="XP_005100038.1">
    <property type="nucleotide sequence ID" value="XM_005099981.2"/>
</dbReference>
<dbReference type="Pfam" id="PF00095">
    <property type="entry name" value="WAP"/>
    <property type="match status" value="2"/>
</dbReference>
<dbReference type="GeneID" id="101862352"/>
<dbReference type="InterPro" id="IPR008197">
    <property type="entry name" value="WAP_dom"/>
</dbReference>
<dbReference type="Gene3D" id="4.10.75.10">
    <property type="entry name" value="Elafin-like"/>
    <property type="match status" value="2"/>
</dbReference>
<evidence type="ECO:0000256" key="2">
    <source>
        <dbReference type="ARBA" id="ARBA00022900"/>
    </source>
</evidence>
<dbReference type="InterPro" id="IPR036645">
    <property type="entry name" value="Elafin-like_sf"/>
</dbReference>
<keyword evidence="6" id="KW-1185">Reference proteome</keyword>
<dbReference type="SMART" id="SM00217">
    <property type="entry name" value="WAP"/>
    <property type="match status" value="2"/>
</dbReference>
<dbReference type="SUPFAM" id="SSF57256">
    <property type="entry name" value="Elafin-like"/>
    <property type="match status" value="2"/>
</dbReference>
<dbReference type="PROSITE" id="PS51390">
    <property type="entry name" value="WAP"/>
    <property type="match status" value="1"/>
</dbReference>
<reference evidence="7" key="1">
    <citation type="submission" date="2025-08" db="UniProtKB">
        <authorList>
            <consortium name="RefSeq"/>
        </authorList>
    </citation>
    <scope>IDENTIFICATION</scope>
</reference>
<sequence>MRILVFLVVVHSVVCQTTPAIDKLWSCPREPLTCLAGKPIETCSSDDSCPPGGQCCYRGCIKTCMFPRPCDRVVCGEGYSCKEEETVCPNPPCALQANCIPEKKVRCPALKCPSKYCPPGFKRATNPKGCDVCNCVPKKSCGPTCDIFCAYGNVMVDGCPTCKCNPEPQHPCSQLTCPSGQECRLIHEECTSYPCFPRSQCVPKVSVSYDNTCGLMDPTTAGYPVLRTDRQGELSCLKSRCPDNTICAGMKQGVNRCCWQYSQARVSPIPKPGECPMAFMIDFSLSYKKCEIDADCEAKERCCYQNKTPGMTRFIGRCMNPVHVQLKEDPNLCKRNTYITFMMRLYNFCT</sequence>